<sequence length="1503" mass="163950">MINCTAADAAFGPLADSSCRSQDFTLYFEQAIFALVPAAIFSVVFPARISVLARAETAARPSSLRSIKLITAGVIACLELCLVVLWSLDRSIKTPVSIAAAAINLFVALQMIALSWIEDARSVRPSTLLSLYLVITVLLDLPQVRTLWIHGNLDPTAGITTATVALKTLFLVIENFGKRAHLLPAHQSLPPEATSGIVNRSFLWWINDTFRRGFRKALALEDLDQLDDALLSEGLSKSMHRAWASRRQPERRLEFPIAVARAVLADFLAIVPPRLCLIGFIFAQPYLFHTVLSLLTDDAVTITATDCYGLVSATGIVYLGLTILRLHYNQKVNRFKTMFRGASVGIIYDKALQTRDGVYDESAAVTLMSTDVDQITECLTELNECWARAIELGLGVSMLAKQLGWVCAVPLALVLVAFFGARQIASGIGGSQKIWVDAVQRRISHTSSMLLNIRAIRMTGLSKIIMDRIQQERVRETKKMSKFRWYIVWQNAVQNLPWALAPAITFAVVALNKPESLDTAKIFTSLSIITLLTDPAAKLLSAVPATASSLGCIDRIQAFLLSKPREDYRKPMGTQNVSAHLTSPPNDLMGGTSGMELQPMPTRSNQASAEDLAVRFNDVFARPAGADKTVLQDVTFSIALGSTTGVVGSVASGKTTLLKAVLGEVELERGSIAVQDQSVAYCPQSPWLPDATVKSAICGLFGDDEAIDKELYEEVIDACALSHDLALLPNGDNTKIGSSGGILSGGQKQRISLARALFSCPRILVMDDFVSAIDGKTRKHIVQKLFGPAGLLKQRRCTVIFATHATSLLQYTDKVLMLSEGKLERDGTYEQLIRAGVLQEQPETAAEENQVEEAKDAKISAGSETVAEANERADLRRRVGDREVYKYYFKSIGWFKSSTFVGFTAIHVCAVTATYLWINWWINQKGGQTALFAAIYLSLGVLNSLGIAGYACAPQPYFTTTPAGDTLNRFSQDMSLVETQLATGTLVTVTNLLGAAAEAALIATGSPYMAATIPFLIGAVYVLQKVYLRTSQQLRLMELETRGPLYANFLETLDGVSTIRAFGWESNCKKQCQALLDRSQRPNYLLMCIQTWLNMVLDLIVAAEATLVVLLALLLRSSTNPALLGVSLNNILSFNASLASVIGGWTLFETSLGAIARLRSFEQKIKPEDLPGEICQPPASWPAEGKIEMRGVAASHSGKSSLMATFARLLEIDQGVIKIDGYDLATIPRNTIRERLVAVPQDAPVLIGTLRFNMDPEGRQADADIQAVLSRIGLWDFFKENNGLDTEITTASLSHGQRQLLSIGRAVLKGGKVVLLDEPTSSIDEGTDSAVQKVLRDEFRDCTVITVAHRLNTIYPGSDVVVVMDGGRVAEVGAPEELLLRQGHFSQLVHNASHSVRQRSVAEVRKRIETAEIAGPGWHAAAALGRERTPMRRGATLDRPSPLPLLEWTRSPDTKRCGPAFWASSAGGKVGGKDGGIRCAREFLFWDGENMSQAEEKESRRRD</sequence>
<evidence type="ECO:0000313" key="1">
    <source>
        <dbReference type="EMBL" id="KAJ3498072.1"/>
    </source>
</evidence>
<organism evidence="1 2">
    <name type="scientific">Lecanicillium saksenae</name>
    <dbReference type="NCBI Taxonomy" id="468837"/>
    <lineage>
        <taxon>Eukaryota</taxon>
        <taxon>Fungi</taxon>
        <taxon>Dikarya</taxon>
        <taxon>Ascomycota</taxon>
        <taxon>Pezizomycotina</taxon>
        <taxon>Sordariomycetes</taxon>
        <taxon>Hypocreomycetidae</taxon>
        <taxon>Hypocreales</taxon>
        <taxon>Cordycipitaceae</taxon>
        <taxon>Lecanicillium</taxon>
    </lineage>
</organism>
<protein>
    <submittedName>
        <fullName evidence="1">Uncharacterized protein</fullName>
    </submittedName>
</protein>
<name>A0ACC1R6H4_9HYPO</name>
<proteinExistence type="predicted"/>
<reference evidence="1" key="1">
    <citation type="submission" date="2022-07" db="EMBL/GenBank/DDBJ databases">
        <title>Genome Sequence of Lecanicillium saksenae.</title>
        <authorList>
            <person name="Buettner E."/>
        </authorList>
    </citation>
    <scope>NUCLEOTIDE SEQUENCE</scope>
    <source>
        <strain evidence="1">VT-O1</strain>
    </source>
</reference>
<gene>
    <name evidence="1" type="ORF">NLG97_g1409</name>
</gene>
<evidence type="ECO:0000313" key="2">
    <source>
        <dbReference type="Proteomes" id="UP001148737"/>
    </source>
</evidence>
<accession>A0ACC1R6H4</accession>
<dbReference type="Proteomes" id="UP001148737">
    <property type="component" value="Unassembled WGS sequence"/>
</dbReference>
<dbReference type="EMBL" id="JANAKD010000073">
    <property type="protein sequence ID" value="KAJ3498072.1"/>
    <property type="molecule type" value="Genomic_DNA"/>
</dbReference>
<comment type="caution">
    <text evidence="1">The sequence shown here is derived from an EMBL/GenBank/DDBJ whole genome shotgun (WGS) entry which is preliminary data.</text>
</comment>
<keyword evidence="2" id="KW-1185">Reference proteome</keyword>